<dbReference type="GO" id="GO:0003677">
    <property type="term" value="F:DNA binding"/>
    <property type="evidence" value="ECO:0007669"/>
    <property type="project" value="InterPro"/>
</dbReference>
<evidence type="ECO:0000259" key="1">
    <source>
        <dbReference type="PROSITE" id="PS51192"/>
    </source>
</evidence>
<feature type="domain" description="Helicase C-terminal" evidence="2">
    <location>
        <begin position="292"/>
        <end position="451"/>
    </location>
</feature>
<comment type="caution">
    <text evidence="3">The sequence shown here is derived from an EMBL/GenBank/DDBJ whole genome shotgun (WGS) entry which is preliminary data.</text>
</comment>
<proteinExistence type="predicted"/>
<dbReference type="GO" id="GO:0005524">
    <property type="term" value="F:ATP binding"/>
    <property type="evidence" value="ECO:0007669"/>
    <property type="project" value="InterPro"/>
</dbReference>
<dbReference type="GO" id="GO:0016787">
    <property type="term" value="F:hydrolase activity"/>
    <property type="evidence" value="ECO:0007669"/>
    <property type="project" value="InterPro"/>
</dbReference>
<dbReference type="PROSITE" id="PS51194">
    <property type="entry name" value="HELICASE_CTER"/>
    <property type="match status" value="1"/>
</dbReference>
<keyword evidence="3" id="KW-0547">Nucleotide-binding</keyword>
<feature type="domain" description="Helicase ATP-binding" evidence="1">
    <location>
        <begin position="30"/>
        <end position="185"/>
    </location>
</feature>
<gene>
    <name evidence="3" type="ORF">HA299_04075</name>
</gene>
<dbReference type="InterPro" id="IPR001650">
    <property type="entry name" value="Helicase_C-like"/>
</dbReference>
<keyword evidence="3" id="KW-0378">Hydrolase</keyword>
<dbReference type="SMART" id="SM00490">
    <property type="entry name" value="HELICc"/>
    <property type="match status" value="1"/>
</dbReference>
<dbReference type="InterPro" id="IPR006935">
    <property type="entry name" value="Helicase/UvrB_N"/>
</dbReference>
<dbReference type="Pfam" id="PF04851">
    <property type="entry name" value="ResIII"/>
    <property type="match status" value="1"/>
</dbReference>
<dbReference type="EMBL" id="DUIH01000012">
    <property type="protein sequence ID" value="HIH69783.1"/>
    <property type="molecule type" value="Genomic_DNA"/>
</dbReference>
<name>A0A832VXI6_9EURY</name>
<dbReference type="GO" id="GO:0140097">
    <property type="term" value="F:catalytic activity, acting on DNA"/>
    <property type="evidence" value="ECO:0007669"/>
    <property type="project" value="UniProtKB-ARBA"/>
</dbReference>
<dbReference type="InterPro" id="IPR014001">
    <property type="entry name" value="Helicase_ATP-bd"/>
</dbReference>
<dbReference type="GO" id="GO:0005829">
    <property type="term" value="C:cytosol"/>
    <property type="evidence" value="ECO:0007669"/>
    <property type="project" value="TreeGrafter"/>
</dbReference>
<evidence type="ECO:0000313" key="4">
    <source>
        <dbReference type="Proteomes" id="UP000600363"/>
    </source>
</evidence>
<accession>A0A832VXI6</accession>
<dbReference type="Gene3D" id="3.40.50.300">
    <property type="entry name" value="P-loop containing nucleotide triphosphate hydrolases"/>
    <property type="match status" value="2"/>
</dbReference>
<evidence type="ECO:0000259" key="2">
    <source>
        <dbReference type="PROSITE" id="PS51194"/>
    </source>
</evidence>
<keyword evidence="3" id="KW-0347">Helicase</keyword>
<dbReference type="AlphaFoldDB" id="A0A832VXI6"/>
<dbReference type="GO" id="GO:0004386">
    <property type="term" value="F:helicase activity"/>
    <property type="evidence" value="ECO:0007669"/>
    <property type="project" value="UniProtKB-KW"/>
</dbReference>
<dbReference type="SMART" id="SM00487">
    <property type="entry name" value="DEXDc"/>
    <property type="match status" value="1"/>
</dbReference>
<keyword evidence="3" id="KW-0067">ATP-binding</keyword>
<evidence type="ECO:0000313" key="3">
    <source>
        <dbReference type="EMBL" id="HIH69783.1"/>
    </source>
</evidence>
<dbReference type="SUPFAM" id="SSF52540">
    <property type="entry name" value="P-loop containing nucleoside triphosphate hydrolases"/>
    <property type="match status" value="1"/>
</dbReference>
<dbReference type="PROSITE" id="PS51192">
    <property type="entry name" value="HELICASE_ATP_BIND_1"/>
    <property type="match status" value="1"/>
</dbReference>
<sequence length="727" mass="84457">MLNEFNTTLIEKFDFSLRPYQEYVIRNIADSIVQGNRFVVVSMPTGSGKTLIEIFTAYYNLKTTNSRVLVLEPTRFLCDQMYSKLWSKLFDNIIGKEYEGNCHSFLDANKKIVISTPQTALKCASTIKGEFNAVIIDEIHHAFGGKYYSELLVELNPNFVFGFTALLPSKKRYSLDFRVQSLLGEPTILNYDFKKLSEIDSSFQPPKAIADLFDAEMDEIEENVYEKLFCGTIDGDPRTIKFLENTLVRYGKRAFCESLKRAIAKNKISDDPEFTRLCNSNKPSHKARILSEILSVYDVKNNDELKPVIVFTSRKATAYEFKEVIVSSIGLSSHKVEVLTSDMSKEERLDLMRRAREGHIDVIISTLVGEEGVDIPEAGLLIMSDTPRSPLRFYQRLGRLIRLASPRKVKYLVISLTPKTREYGDLDEALWNLYGEGVDVSYIIYNLDEKGPESRILDILDKFSNIYNDVAIPFTLITQGRELSNPINYLLNLAKNDKRFLEALKNMGFNVESDEELSRIFFITLTFPFWLRCHDDIKNTLNQIDKIISRSSFSKVLDKSIKENHVFYIYDVEKLSDFIAEELKRLYDYCKSEGENYCENVFFRLDRKSILRLFMRIFPFKQFEGVKKRINDQVDTFEETLKNFKETNNLRIYVDYGRYNDRNKSLFPKIIISVSVGVWIRLEVQINHYNISNENKDTYEKILELIELNLLAIGYRGVEKFLELYEE</sequence>
<dbReference type="PANTHER" id="PTHR47396">
    <property type="entry name" value="TYPE I RESTRICTION ENZYME ECOKI R PROTEIN"/>
    <property type="match status" value="1"/>
</dbReference>
<dbReference type="Pfam" id="PF00271">
    <property type="entry name" value="Helicase_C"/>
    <property type="match status" value="1"/>
</dbReference>
<dbReference type="PANTHER" id="PTHR47396:SF1">
    <property type="entry name" value="ATP-DEPENDENT HELICASE IRC3-RELATED"/>
    <property type="match status" value="1"/>
</dbReference>
<dbReference type="Proteomes" id="UP000600363">
    <property type="component" value="Unassembled WGS sequence"/>
</dbReference>
<reference evidence="3" key="1">
    <citation type="journal article" date="2020" name="bioRxiv">
        <title>A rank-normalized archaeal taxonomy based on genome phylogeny resolves widespread incomplete and uneven classifications.</title>
        <authorList>
            <person name="Rinke C."/>
            <person name="Chuvochina M."/>
            <person name="Mussig A.J."/>
            <person name="Chaumeil P.-A."/>
            <person name="Waite D.W."/>
            <person name="Whitman W.B."/>
            <person name="Parks D.H."/>
            <person name="Hugenholtz P."/>
        </authorList>
    </citation>
    <scope>NUCLEOTIDE SEQUENCE</scope>
    <source>
        <strain evidence="3">UBA12518</strain>
    </source>
</reference>
<organism evidence="3 4">
    <name type="scientific">Methermicoccus shengliensis</name>
    <dbReference type="NCBI Taxonomy" id="660064"/>
    <lineage>
        <taxon>Archaea</taxon>
        <taxon>Methanobacteriati</taxon>
        <taxon>Methanobacteriota</taxon>
        <taxon>Stenosarchaea group</taxon>
        <taxon>Methanomicrobia</taxon>
        <taxon>Methanosarcinales</taxon>
        <taxon>Methermicoccaceae</taxon>
        <taxon>Methermicoccus</taxon>
    </lineage>
</organism>
<dbReference type="InterPro" id="IPR027417">
    <property type="entry name" value="P-loop_NTPase"/>
</dbReference>
<dbReference type="InterPro" id="IPR050742">
    <property type="entry name" value="Helicase_Restrict-Modif_Enz"/>
</dbReference>
<protein>
    <submittedName>
        <fullName evidence="3">DEAD/DEAH box helicase</fullName>
    </submittedName>
</protein>